<name>A0A6N3HUU7_CLOSY</name>
<reference evidence="10" key="1">
    <citation type="submission" date="2019-11" db="EMBL/GenBank/DDBJ databases">
        <authorList>
            <person name="Feng L."/>
        </authorList>
    </citation>
    <scope>NUCLEOTIDE SEQUENCE</scope>
    <source>
        <strain evidence="10">CsymbiosumLFYP84</strain>
    </source>
</reference>
<dbReference type="EC" id="2.-.-.-" evidence="10"/>
<evidence type="ECO:0000256" key="5">
    <source>
        <dbReference type="ARBA" id="ARBA00022989"/>
    </source>
</evidence>
<keyword evidence="5 7" id="KW-1133">Transmembrane helix</keyword>
<organism evidence="10">
    <name type="scientific">Clostridium symbiosum</name>
    <name type="common">Bacteroides symbiosus</name>
    <dbReference type="NCBI Taxonomy" id="1512"/>
    <lineage>
        <taxon>Bacteria</taxon>
        <taxon>Bacillati</taxon>
        <taxon>Bacillota</taxon>
        <taxon>Clostridia</taxon>
        <taxon>Lachnospirales</taxon>
        <taxon>Lachnospiraceae</taxon>
        <taxon>Otoolea</taxon>
    </lineage>
</organism>
<comment type="subcellular location">
    <subcellularLocation>
        <location evidence="1">Membrane</location>
        <topology evidence="1">Multi-pass membrane protein</topology>
    </subcellularLocation>
</comment>
<dbReference type="EMBL" id="JAQLGM010000016">
    <property type="protein sequence ID" value="MDB2000203.1"/>
    <property type="molecule type" value="Genomic_DNA"/>
</dbReference>
<dbReference type="NCBIfam" id="TIGR03025">
    <property type="entry name" value="EPS_sugtrans"/>
    <property type="match status" value="1"/>
</dbReference>
<feature type="transmembrane region" description="Helical" evidence="7">
    <location>
        <begin position="287"/>
        <end position="310"/>
    </location>
</feature>
<evidence type="ECO:0000256" key="6">
    <source>
        <dbReference type="ARBA" id="ARBA00023136"/>
    </source>
</evidence>
<comment type="similarity">
    <text evidence="2">Belongs to the bacterial sugar transferase family.</text>
</comment>
<feature type="transmembrane region" description="Helical" evidence="7">
    <location>
        <begin position="79"/>
        <end position="97"/>
    </location>
</feature>
<feature type="transmembrane region" description="Helical" evidence="7">
    <location>
        <begin position="40"/>
        <end position="58"/>
    </location>
</feature>
<dbReference type="RefSeq" id="WP_003499810.1">
    <property type="nucleotide sequence ID" value="NZ_CACRUA010000077.1"/>
</dbReference>
<keyword evidence="4 7" id="KW-0812">Transmembrane</keyword>
<dbReference type="Proteomes" id="UP001300871">
    <property type="component" value="Unassembled WGS sequence"/>
</dbReference>
<feature type="transmembrane region" description="Helical" evidence="7">
    <location>
        <begin position="7"/>
        <end position="28"/>
    </location>
</feature>
<dbReference type="InterPro" id="IPR003362">
    <property type="entry name" value="Bact_transf"/>
</dbReference>
<dbReference type="InterPro" id="IPR017475">
    <property type="entry name" value="EPS_sugar_tfrase"/>
</dbReference>
<evidence type="ECO:0000256" key="3">
    <source>
        <dbReference type="ARBA" id="ARBA00022679"/>
    </source>
</evidence>
<dbReference type="PANTHER" id="PTHR30576:SF10">
    <property type="entry name" value="SLL5057 PROTEIN"/>
    <property type="match status" value="1"/>
</dbReference>
<evidence type="ECO:0000256" key="2">
    <source>
        <dbReference type="ARBA" id="ARBA00006464"/>
    </source>
</evidence>
<gene>
    <name evidence="10" type="primary">epsL</name>
    <name evidence="10" type="ORF">CSLFYP84_04175</name>
    <name evidence="9" type="ORF">PM006_08335</name>
</gene>
<evidence type="ECO:0000313" key="9">
    <source>
        <dbReference type="EMBL" id="MDB2000203.1"/>
    </source>
</evidence>
<dbReference type="GO" id="GO:0016780">
    <property type="term" value="F:phosphotransferase activity, for other substituted phosphate groups"/>
    <property type="evidence" value="ECO:0007669"/>
    <property type="project" value="TreeGrafter"/>
</dbReference>
<keyword evidence="3 10" id="KW-0808">Transferase</keyword>
<dbReference type="EMBL" id="CACRUA010000077">
    <property type="protein sequence ID" value="VYU79499.1"/>
    <property type="molecule type" value="Genomic_DNA"/>
</dbReference>
<evidence type="ECO:0000313" key="10">
    <source>
        <dbReference type="EMBL" id="VYU79499.1"/>
    </source>
</evidence>
<evidence type="ECO:0000256" key="1">
    <source>
        <dbReference type="ARBA" id="ARBA00004141"/>
    </source>
</evidence>
<sequence>MIVRNRAFYMVLDTLMVIFSYIVTSLLREGALPGITPSELWYRCVLVICVYFLVTLFYQVKKPLMKRNNWNELEVVCKVNFQMALGLALLLYLFKVGTKFPRSFYLIFFIVNTAFMYTAHFLLKSFLYDYYRKTENRKKLILFANEENAMKMMHKYVSSYMYDYEAVALVVISGHRDKGSLHVEINRILRGKNGSYMESSEKCLEEFLMREAIDEALVSMPQSRRQWLIELILYMENLGIVTHVTTNTFCLGREEKAVEEFGIYNVLTYSPRIFEPAELILKRAVDIAGGLAGVILTILIGIVIAPMIYLESPGPVIFKQTRIGKNGRRFTIYKFRSMYMDAEERKKELMAKNEMNGLMFKIKDDPRITRVGKFIRKTSLDEFPQFFNVLAGDMSLVGTRPPTEDEFVKYSERHKRRLSLKPGITGMWQVSGRNSVSDFEEIVNLDLEYIDNWSFWLDIKLLFQTVYVVLFQKGAS</sequence>
<feature type="transmembrane region" description="Helical" evidence="7">
    <location>
        <begin position="103"/>
        <end position="123"/>
    </location>
</feature>
<dbReference type="PANTHER" id="PTHR30576">
    <property type="entry name" value="COLANIC BIOSYNTHESIS UDP-GLUCOSE LIPID CARRIER TRANSFERASE"/>
    <property type="match status" value="1"/>
</dbReference>
<keyword evidence="6 7" id="KW-0472">Membrane</keyword>
<protein>
    <submittedName>
        <fullName evidence="9 10">Sugar transferase</fullName>
        <ecNumber evidence="10">2.-.-.-</ecNumber>
    </submittedName>
</protein>
<dbReference type="Pfam" id="PF02397">
    <property type="entry name" value="Bac_transf"/>
    <property type="match status" value="1"/>
</dbReference>
<evidence type="ECO:0000256" key="7">
    <source>
        <dbReference type="SAM" id="Phobius"/>
    </source>
</evidence>
<accession>A0A6N3HUU7</accession>
<dbReference type="GO" id="GO:0016020">
    <property type="term" value="C:membrane"/>
    <property type="evidence" value="ECO:0007669"/>
    <property type="project" value="UniProtKB-SubCell"/>
</dbReference>
<evidence type="ECO:0000259" key="8">
    <source>
        <dbReference type="Pfam" id="PF02397"/>
    </source>
</evidence>
<evidence type="ECO:0000256" key="4">
    <source>
        <dbReference type="ARBA" id="ARBA00022692"/>
    </source>
</evidence>
<proteinExistence type="inferred from homology"/>
<reference evidence="9" key="2">
    <citation type="submission" date="2023-01" db="EMBL/GenBank/DDBJ databases">
        <title>Human gut microbiome strain richness.</title>
        <authorList>
            <person name="Chen-Liaw A."/>
        </authorList>
    </citation>
    <scope>NUCLEOTIDE SEQUENCE</scope>
    <source>
        <strain evidence="9">B1_m1001713B170214d0_201011</strain>
    </source>
</reference>
<dbReference type="AlphaFoldDB" id="A0A6N3HUU7"/>
<feature type="domain" description="Bacterial sugar transferase" evidence="8">
    <location>
        <begin position="282"/>
        <end position="470"/>
    </location>
</feature>